<dbReference type="Proteomes" id="UP000184255">
    <property type="component" value="Unassembled WGS sequence"/>
</dbReference>
<name>A0A1L7SPI8_FUSMA</name>
<keyword evidence="3" id="KW-1185">Reference proteome</keyword>
<proteinExistence type="predicted"/>
<accession>A0A1L7SPI8</accession>
<sequence length="233" mass="27757">MRRFFGRKEEPRRNSDDDHKKMQYYSPRGIIPVKVVEQQTQEVVFDPTQVSRNTKDYPHAYEDVNLEGKTFQEWERRHDEEKVRLYEMPVNTRMNLEKRPATFKQVQRRELEIRPNDRKDAVRKELNDPGVFRGVITGNVETGQVYGVQGVIYHPEQNPRGFRRSPIEPLDREGRQFLRCFEDDAADPNRVTTWPPRDEDASDLQAYEERYKQVRKTRPPQQQKSKQKAPNAN</sequence>
<gene>
    <name evidence="2" type="ORF">FMAN_01755</name>
</gene>
<evidence type="ECO:0000313" key="3">
    <source>
        <dbReference type="Proteomes" id="UP000184255"/>
    </source>
</evidence>
<feature type="compositionally biased region" description="Low complexity" evidence="1">
    <location>
        <begin position="219"/>
        <end position="233"/>
    </location>
</feature>
<reference evidence="3" key="1">
    <citation type="journal article" date="2016" name="Genome Biol. Evol.">
        <title>Comparative 'omics' of the Fusarium fujikuroi species complex highlights differences in genetic potential and metabolite synthesis.</title>
        <authorList>
            <person name="Niehaus E.-M."/>
            <person name="Muensterkoetter M."/>
            <person name="Proctor R.H."/>
            <person name="Brown D.W."/>
            <person name="Sharon A."/>
            <person name="Idan Y."/>
            <person name="Oren-Young L."/>
            <person name="Sieber C.M."/>
            <person name="Novak O."/>
            <person name="Pencik A."/>
            <person name="Tarkowska D."/>
            <person name="Hromadova K."/>
            <person name="Freeman S."/>
            <person name="Maymon M."/>
            <person name="Elazar M."/>
            <person name="Youssef S.A."/>
            <person name="El-Shabrawy E.S.M."/>
            <person name="Shalaby A.B.A."/>
            <person name="Houterman P."/>
            <person name="Brock N.L."/>
            <person name="Burkhardt I."/>
            <person name="Tsavkelova E.A."/>
            <person name="Dickschat J.S."/>
            <person name="Galuszka P."/>
            <person name="Gueldener U."/>
            <person name="Tudzynski B."/>
        </authorList>
    </citation>
    <scope>NUCLEOTIDE SEQUENCE [LARGE SCALE GENOMIC DNA]</scope>
    <source>
        <strain evidence="3">MRC7560</strain>
    </source>
</reference>
<dbReference type="GeneID" id="65081027"/>
<feature type="region of interest" description="Disordered" evidence="1">
    <location>
        <begin position="1"/>
        <end position="24"/>
    </location>
</feature>
<dbReference type="VEuPathDB" id="FungiDB:FMAN_01755"/>
<feature type="region of interest" description="Disordered" evidence="1">
    <location>
        <begin position="183"/>
        <end position="233"/>
    </location>
</feature>
<comment type="caution">
    <text evidence="2">The sequence shown here is derived from an EMBL/GenBank/DDBJ whole genome shotgun (WGS) entry which is preliminary data.</text>
</comment>
<dbReference type="RefSeq" id="XP_041677099.1">
    <property type="nucleotide sequence ID" value="XM_041822534.1"/>
</dbReference>
<organism evidence="2 3">
    <name type="scientific">Fusarium mangiferae</name>
    <name type="common">Mango malformation disease fungus</name>
    <dbReference type="NCBI Taxonomy" id="192010"/>
    <lineage>
        <taxon>Eukaryota</taxon>
        <taxon>Fungi</taxon>
        <taxon>Dikarya</taxon>
        <taxon>Ascomycota</taxon>
        <taxon>Pezizomycotina</taxon>
        <taxon>Sordariomycetes</taxon>
        <taxon>Hypocreomycetidae</taxon>
        <taxon>Hypocreales</taxon>
        <taxon>Nectriaceae</taxon>
        <taxon>Fusarium</taxon>
        <taxon>Fusarium fujikuroi species complex</taxon>
    </lineage>
</organism>
<protein>
    <submittedName>
        <fullName evidence="2">Uncharacterized protein</fullName>
    </submittedName>
</protein>
<feature type="compositionally biased region" description="Basic and acidic residues" evidence="1">
    <location>
        <begin position="1"/>
        <end position="21"/>
    </location>
</feature>
<evidence type="ECO:0000256" key="1">
    <source>
        <dbReference type="SAM" id="MobiDB-lite"/>
    </source>
</evidence>
<dbReference type="EMBL" id="FCQH01000001">
    <property type="protein sequence ID" value="CVK84828.1"/>
    <property type="molecule type" value="Genomic_DNA"/>
</dbReference>
<dbReference type="AlphaFoldDB" id="A0A1L7SPI8"/>
<evidence type="ECO:0000313" key="2">
    <source>
        <dbReference type="EMBL" id="CVK84828.1"/>
    </source>
</evidence>